<dbReference type="HOGENOM" id="CLU_2028452_0_0_1"/>
<feature type="compositionally biased region" description="Polar residues" evidence="1">
    <location>
        <begin position="45"/>
        <end position="54"/>
    </location>
</feature>
<name>I2FMQ1_USTHO</name>
<dbReference type="AlphaFoldDB" id="I2FMQ1"/>
<dbReference type="Proteomes" id="UP000006174">
    <property type="component" value="Unassembled WGS sequence"/>
</dbReference>
<feature type="region of interest" description="Disordered" evidence="1">
    <location>
        <begin position="1"/>
        <end position="67"/>
    </location>
</feature>
<keyword evidence="3" id="KW-1185">Reference proteome</keyword>
<proteinExistence type="predicted"/>
<evidence type="ECO:0000313" key="3">
    <source>
        <dbReference type="Proteomes" id="UP000006174"/>
    </source>
</evidence>
<sequence length="122" mass="13428">MAKMKRGPQASPGLSSGQYSRSQLNNVGRSDGSSSQVNLGDITLSDINPSNINPSDEHKRARHTTSLRHIQASTRCLFMDHEIEKREVRGVEEKVTESVSNEQAVRASYAAVTIANKVYRVS</sequence>
<organism evidence="2 3">
    <name type="scientific">Ustilago hordei</name>
    <name type="common">Barley covered smut fungus</name>
    <dbReference type="NCBI Taxonomy" id="120017"/>
    <lineage>
        <taxon>Eukaryota</taxon>
        <taxon>Fungi</taxon>
        <taxon>Dikarya</taxon>
        <taxon>Basidiomycota</taxon>
        <taxon>Ustilaginomycotina</taxon>
        <taxon>Ustilaginomycetes</taxon>
        <taxon>Ustilaginales</taxon>
        <taxon>Ustilaginaceae</taxon>
        <taxon>Ustilago</taxon>
    </lineage>
</organism>
<gene>
    <name evidence="2" type="ORF">UHOR_13028</name>
</gene>
<comment type="caution">
    <text evidence="2">The sequence shown here is derived from an EMBL/GenBank/DDBJ whole genome shotgun (WGS) entry which is preliminary data.</text>
</comment>
<feature type="compositionally biased region" description="Polar residues" evidence="1">
    <location>
        <begin position="12"/>
        <end position="38"/>
    </location>
</feature>
<protein>
    <submittedName>
        <fullName evidence="2">Uncharacterized protein</fullName>
    </submittedName>
</protein>
<evidence type="ECO:0000256" key="1">
    <source>
        <dbReference type="SAM" id="MobiDB-lite"/>
    </source>
</evidence>
<reference evidence="2 3" key="1">
    <citation type="journal article" date="2012" name="Plant Cell">
        <title>Genome comparison of barley and maize smut fungi reveals targeted loss of RNA silencing components and species-specific presence of transposable elements.</title>
        <authorList>
            <person name="Laurie J.D."/>
            <person name="Ali S."/>
            <person name="Linning R."/>
            <person name="Mannhaupt G."/>
            <person name="Wong P."/>
            <person name="Gueldener U."/>
            <person name="Muensterkoetter M."/>
            <person name="Moore R."/>
            <person name="Kahmann R."/>
            <person name="Bakkeren G."/>
            <person name="Schirawski J."/>
        </authorList>
    </citation>
    <scope>NUCLEOTIDE SEQUENCE [LARGE SCALE GENOMIC DNA]</scope>
    <source>
        <strain evidence="3">Uh4875-4</strain>
    </source>
</reference>
<evidence type="ECO:0000313" key="2">
    <source>
        <dbReference type="EMBL" id="CCF48194.1"/>
    </source>
</evidence>
<accession>I2FMQ1</accession>
<dbReference type="EMBL" id="CAGI01000127">
    <property type="protein sequence ID" value="CCF48194.1"/>
    <property type="molecule type" value="Genomic_DNA"/>
</dbReference>